<dbReference type="Pfam" id="PF18541">
    <property type="entry name" value="RuvC_III"/>
    <property type="match status" value="1"/>
</dbReference>
<keyword evidence="8 12" id="KW-0051">Antiviral defense</keyword>
<keyword evidence="10" id="KW-0464">Manganese</keyword>
<feature type="region of interest" description="Disordered" evidence="13">
    <location>
        <begin position="569"/>
        <end position="593"/>
    </location>
</feature>
<dbReference type="GO" id="GO:0003723">
    <property type="term" value="F:RNA binding"/>
    <property type="evidence" value="ECO:0007669"/>
    <property type="project" value="UniProtKB-UniRule"/>
</dbReference>
<feature type="active site" description="Proton acceptor for HNH nuclease domain" evidence="12">
    <location>
        <position position="643"/>
    </location>
</feature>
<dbReference type="EC" id="3.1.-.-" evidence="12"/>
<dbReference type="Pfam" id="PF13395">
    <property type="entry name" value="HNH_4"/>
    <property type="match status" value="1"/>
</dbReference>
<evidence type="ECO:0000256" key="6">
    <source>
        <dbReference type="ARBA" id="ARBA00022842"/>
    </source>
</evidence>
<dbReference type="Gene3D" id="3.30.420.10">
    <property type="entry name" value="Ribonuclease H-like superfamily/Ribonuclease H"/>
    <property type="match status" value="3"/>
</dbReference>
<dbReference type="AlphaFoldDB" id="A0A934UYT8"/>
<dbReference type="Proteomes" id="UP000778970">
    <property type="component" value="Unassembled WGS sequence"/>
</dbReference>
<dbReference type="GO" id="GO:0046872">
    <property type="term" value="F:metal ion binding"/>
    <property type="evidence" value="ECO:0007669"/>
    <property type="project" value="UniProtKB-UniRule"/>
</dbReference>
<evidence type="ECO:0000256" key="9">
    <source>
        <dbReference type="ARBA" id="ARBA00023125"/>
    </source>
</evidence>
<keyword evidence="16" id="KW-1185">Reference proteome</keyword>
<comment type="similarity">
    <text evidence="12">Belongs to the CRISPR-associated Cas9 family.</text>
</comment>
<dbReference type="EMBL" id="NRRE01000005">
    <property type="protein sequence ID" value="MBK1695665.1"/>
    <property type="molecule type" value="Genomic_DNA"/>
</dbReference>
<keyword evidence="9 12" id="KW-0238">DNA-binding</keyword>
<comment type="cofactor">
    <cofactor evidence="1 12">
        <name>Mg(2+)</name>
        <dbReference type="ChEBI" id="CHEBI:18420"/>
    </cofactor>
</comment>
<keyword evidence="4 12" id="KW-0255">Endonuclease</keyword>
<protein>
    <recommendedName>
        <fullName evidence="12">CRISPR-associated endonuclease Cas9</fullName>
        <ecNumber evidence="12">3.1.-.-</ecNumber>
    </recommendedName>
</protein>
<evidence type="ECO:0000256" key="7">
    <source>
        <dbReference type="ARBA" id="ARBA00022884"/>
    </source>
</evidence>
<keyword evidence="5 12" id="KW-0378">Hydrolase</keyword>
<comment type="domain">
    <text evidence="12">Has 2 endonuclease domains. The discontinuous RuvC-like domain cleaves the target DNA noncomplementary to crRNA while the HNH nuclease domain cleaves the target DNA complementary to crRNA.</text>
</comment>
<keyword evidence="3 12" id="KW-0479">Metal-binding</keyword>
<evidence type="ECO:0000256" key="8">
    <source>
        <dbReference type="ARBA" id="ARBA00023118"/>
    </source>
</evidence>
<dbReference type="GO" id="GO:0003677">
    <property type="term" value="F:DNA binding"/>
    <property type="evidence" value="ECO:0007669"/>
    <property type="project" value="UniProtKB-UniRule"/>
</dbReference>
<dbReference type="RefSeq" id="WP_081728537.1">
    <property type="nucleotide sequence ID" value="NZ_NRRE01000005.1"/>
</dbReference>
<accession>A0A934UYT8</accession>
<sequence>MQQYRLGLDLGSNSIGWCALHLERTTTTDGRPAHQPVGLLDAGTRLLTPQEEAGRDPQSKESLAADRRAARSARRRRDRFVRRQRRLMQTLITAGLMPEDVEKRKELERLDPYWLRAAALEGPLNAYELGRAIFHLNQRRGFQSNRLADNQDAEQGAIKQGIAELTQALDAEAATTLGQLLAKRHGRDKYGHRTDQAETPQTVRFRPQRNGTKVTYPWYPSRQLIEQELDAIWQAQQPHHPQLTGDLLQDIKRIVIEQRPLKTPPVGRCTLRPAVAEVELDGVTVDLGARAPKAHPLFQRFRMLQDVAQLRVIARPGQPARYLTLEERDKLIGVLSCRSTNRVTFESLRKALKLPGEARFNYELAGQTGFPPDQTAAKLAHKNALGKQWPALPRDRQIAVVEHLLAVEDPDALAEWLRDTLGIDTDKAKHLTTVRLPDGHGQFGRGVLRDLVQGMETQSREDGGDPETGEVYARPLTYDEAVAAIGHHHSDHRRDGLATRLPYYGEALPRHVISNPAAPDGSQERVGRVANPTVHIALNQVRKLVNALIDSYGPPTEVVIELSRELKQNQEQKAKDQQRNRENETRNEQRRARLAELGVPVSRDSMLRLRLYEELPPDERVCVFTGTPIGCQDLFTPQIEIEHILPHSKTLDDSFANKVLCTREANRQKGKRPPVDVWSGTELEEIVARAQRIVPAKAWRFQPDAMEKLAEHGDFLARQLNDTKYMSRLAKTYLEQVCDQVWVVPGRLTAMLRGKWGLNVLPREDNRKTEAEAESDTAAKNRNDHRHHTIDAFVVANTDRGLLNRIARASAQAEELDLDRRFPQGAFPEPYPGYRDDLWARLRTMVVSHKPDHGLAPGAQADVHQTAGRLHEQTAYGRVDEEIDDKRFNLVTRKPVTDLTNKEIGQIRDARLREKLHAHLQAAETREGTLTGARRRALLDEFARDQQVYRVRLLKTEKSVRTVRHTDSLGRTFEKAYVPGDNHRVEIFELPDGTWQGEGVTMHDANQPGYTPDWPDKNPNARLVMRLHPGDCVEADFDNGLGSCVYRVHRLEPSAKRVRLAAHNEGGSIQARHEDKDDHLQWVFATWSKLKTANARRVHVDVLGRVKPARDGEPR</sequence>
<gene>
    <name evidence="12 15" type="primary">cas9</name>
    <name evidence="15" type="ORF">CKO21_00185</name>
</gene>
<comment type="function">
    <text evidence="12">CRISPR (clustered regularly interspaced short palindromic repeat) is an adaptive immune system that provides protection against mobile genetic elements (viruses, transposable elements and conjugative plasmids). CRISPR clusters contain spacers, sequences complementary to antecedent mobile elements, and target invading nucleic acids. CRISPR clusters are transcribed and processed into CRISPR RNA (crRNA). In type II CRISPR systems correct processing of pre-crRNA requires a trans-encoded small RNA (tracrRNA), endogenous ribonuclease 3 (rnc) and this protein. The tracrRNA serves as a guide for ribonuclease 3-aided processing of pre-crRNA. Subsequently Cas9/crRNA/tracrRNA endonucleolytically cleaves linear or circular dsDNA target complementary to the spacer; Cas9 is inactive in the absence of the 2 guide RNAs (gRNA). Cas9 recognizes the protospacer adjacent motif (PAM) in the CRISPR repeat sequences to help distinguish self versus nonself, as targets within the bacterial CRISPR locus do not have PAMs. PAM recognition is also required for catalytic activity.</text>
</comment>
<dbReference type="HAMAP" id="MF_01480">
    <property type="entry name" value="Cas9"/>
    <property type="match status" value="1"/>
</dbReference>
<comment type="subunit">
    <text evidence="11 12">Monomer. Binds crRNA and tracrRNA.</text>
</comment>
<keyword evidence="2 12" id="KW-0540">Nuclease</keyword>
<feature type="active site" description="For RuvC-like nuclease domain" evidence="12">
    <location>
        <position position="9"/>
    </location>
</feature>
<dbReference type="InterPro" id="IPR036397">
    <property type="entry name" value="RNaseH_sf"/>
</dbReference>
<dbReference type="InterPro" id="IPR041383">
    <property type="entry name" value="RuvC_III"/>
</dbReference>
<name>A0A934UYT8_9PROT</name>
<keyword evidence="6 12" id="KW-0460">Magnesium</keyword>
<evidence type="ECO:0000259" key="14">
    <source>
        <dbReference type="PROSITE" id="PS51749"/>
    </source>
</evidence>
<dbReference type="GO" id="GO:0004519">
    <property type="term" value="F:endonuclease activity"/>
    <property type="evidence" value="ECO:0007669"/>
    <property type="project" value="UniProtKB-UniRule"/>
</dbReference>
<evidence type="ECO:0000256" key="1">
    <source>
        <dbReference type="ARBA" id="ARBA00001946"/>
    </source>
</evidence>
<dbReference type="InterPro" id="IPR028629">
    <property type="entry name" value="Cas9"/>
</dbReference>
<evidence type="ECO:0000256" key="5">
    <source>
        <dbReference type="ARBA" id="ARBA00022801"/>
    </source>
</evidence>
<dbReference type="GO" id="GO:0043571">
    <property type="term" value="P:maintenance of CRISPR repeat elements"/>
    <property type="evidence" value="ECO:0007669"/>
    <property type="project" value="UniProtKB-UniRule"/>
</dbReference>
<evidence type="ECO:0000313" key="16">
    <source>
        <dbReference type="Proteomes" id="UP000778970"/>
    </source>
</evidence>
<feature type="region of interest" description="Disordered" evidence="13">
    <location>
        <begin position="50"/>
        <end position="77"/>
    </location>
</feature>
<dbReference type="Pfam" id="PF18470">
    <property type="entry name" value="Cas9_a"/>
    <property type="match status" value="1"/>
</dbReference>
<dbReference type="InterPro" id="IPR033114">
    <property type="entry name" value="HNH_CAS9"/>
</dbReference>
<feature type="binding site" evidence="12">
    <location>
        <position position="561"/>
    </location>
    <ligand>
        <name>Mg(2+)</name>
        <dbReference type="ChEBI" id="CHEBI:18420"/>
        <label>1</label>
    </ligand>
</feature>
<proteinExistence type="inferred from homology"/>
<evidence type="ECO:0000256" key="3">
    <source>
        <dbReference type="ARBA" id="ARBA00022723"/>
    </source>
</evidence>
<evidence type="ECO:0000256" key="10">
    <source>
        <dbReference type="ARBA" id="ARBA00023211"/>
    </source>
</evidence>
<feature type="domain" description="HNH Cas9-type" evidence="14">
    <location>
        <begin position="563"/>
        <end position="730"/>
    </location>
</feature>
<feature type="binding site" evidence="12">
    <location>
        <position position="9"/>
    </location>
    <ligand>
        <name>Mg(2+)</name>
        <dbReference type="ChEBI" id="CHEBI:18420"/>
        <label>2</label>
    </ligand>
</feature>
<dbReference type="NCBIfam" id="TIGR01865">
    <property type="entry name" value="cas_Csn1"/>
    <property type="match status" value="1"/>
</dbReference>
<evidence type="ECO:0000256" key="4">
    <source>
        <dbReference type="ARBA" id="ARBA00022759"/>
    </source>
</evidence>
<feature type="compositionally biased region" description="Basic and acidic residues" evidence="13">
    <location>
        <begin position="52"/>
        <end position="69"/>
    </location>
</feature>
<feature type="binding site" evidence="12">
    <location>
        <position position="565"/>
    </location>
    <ligand>
        <name>Mg(2+)</name>
        <dbReference type="ChEBI" id="CHEBI:18420"/>
        <label>1</label>
    </ligand>
</feature>
<evidence type="ECO:0000256" key="11">
    <source>
        <dbReference type="ARBA" id="ARBA00046380"/>
    </source>
</evidence>
<evidence type="ECO:0000256" key="12">
    <source>
        <dbReference type="HAMAP-Rule" id="MF_01480"/>
    </source>
</evidence>
<dbReference type="InterPro" id="IPR040619">
    <property type="entry name" value="Cas9_alpha-helical_lobe"/>
</dbReference>
<dbReference type="GO" id="GO:0051607">
    <property type="term" value="P:defense response to virus"/>
    <property type="evidence" value="ECO:0007669"/>
    <property type="project" value="UniProtKB-UniRule"/>
</dbReference>
<comment type="caution">
    <text evidence="15">The sequence shown here is derived from an EMBL/GenBank/DDBJ whole genome shotgun (WGS) entry which is preliminary data.</text>
</comment>
<keyword evidence="7 12" id="KW-0694">RNA-binding</keyword>
<evidence type="ECO:0000256" key="13">
    <source>
        <dbReference type="SAM" id="MobiDB-lite"/>
    </source>
</evidence>
<organism evidence="15 16">
    <name type="scientific">Rhodovibrio salinarum</name>
    <dbReference type="NCBI Taxonomy" id="1087"/>
    <lineage>
        <taxon>Bacteria</taxon>
        <taxon>Pseudomonadati</taxon>
        <taxon>Pseudomonadota</taxon>
        <taxon>Alphaproteobacteria</taxon>
        <taxon>Rhodospirillales</taxon>
        <taxon>Rhodovibrionaceae</taxon>
        <taxon>Rhodovibrio</taxon>
    </lineage>
</organism>
<evidence type="ECO:0000313" key="15">
    <source>
        <dbReference type="EMBL" id="MBK1695665.1"/>
    </source>
</evidence>
<feature type="binding site" evidence="12">
    <location>
        <position position="788"/>
    </location>
    <ligand>
        <name>Mg(2+)</name>
        <dbReference type="ChEBI" id="CHEBI:18420"/>
        <label>2</label>
    </ligand>
</feature>
<reference evidence="15" key="2">
    <citation type="journal article" date="2020" name="Microorganisms">
        <title>Osmotic Adaptation and Compatible Solute Biosynthesis of Phototrophic Bacteria as Revealed from Genome Analyses.</title>
        <authorList>
            <person name="Imhoff J.F."/>
            <person name="Rahn T."/>
            <person name="Kunzel S."/>
            <person name="Keller A."/>
            <person name="Neulinger S.C."/>
        </authorList>
    </citation>
    <scope>NUCLEOTIDE SEQUENCE</scope>
    <source>
        <strain evidence="15">DSM 9154</strain>
    </source>
</reference>
<dbReference type="GO" id="GO:0016787">
    <property type="term" value="F:hydrolase activity"/>
    <property type="evidence" value="ECO:0007669"/>
    <property type="project" value="UniProtKB-KW"/>
</dbReference>
<feature type="binding site" evidence="12">
    <location>
        <position position="9"/>
    </location>
    <ligand>
        <name>Mg(2+)</name>
        <dbReference type="ChEBI" id="CHEBI:18420"/>
        <label>1</label>
    </ligand>
</feature>
<evidence type="ECO:0000256" key="2">
    <source>
        <dbReference type="ARBA" id="ARBA00022722"/>
    </source>
</evidence>
<dbReference type="PROSITE" id="PS51749">
    <property type="entry name" value="HNH_CAS9"/>
    <property type="match status" value="1"/>
</dbReference>
<feature type="binding site" evidence="12">
    <location>
        <position position="565"/>
    </location>
    <ligand>
        <name>Mg(2+)</name>
        <dbReference type="ChEBI" id="CHEBI:18420"/>
        <label>2</label>
    </ligand>
</feature>
<reference evidence="15" key="1">
    <citation type="submission" date="2017-08" db="EMBL/GenBank/DDBJ databases">
        <authorList>
            <person name="Imhoff J.F."/>
            <person name="Rahn T."/>
            <person name="Kuenzel S."/>
            <person name="Neulinger S.C."/>
        </authorList>
    </citation>
    <scope>NUCLEOTIDE SEQUENCE</scope>
    <source>
        <strain evidence="15">DSM 9154</strain>
    </source>
</reference>
<dbReference type="InterPro" id="IPR003615">
    <property type="entry name" value="HNH_nuc"/>
</dbReference>